<gene>
    <name evidence="7" type="ORF">SAMN02982927_01096</name>
</gene>
<dbReference type="InterPro" id="IPR018976">
    <property type="entry name" value="Imelysin-like"/>
</dbReference>
<dbReference type="PROSITE" id="PS51257">
    <property type="entry name" value="PROKAR_LIPOPROTEIN"/>
    <property type="match status" value="1"/>
</dbReference>
<dbReference type="Pfam" id="PF09375">
    <property type="entry name" value="Peptidase_M75"/>
    <property type="match status" value="1"/>
</dbReference>
<dbReference type="EMBL" id="FOOY01000006">
    <property type="protein sequence ID" value="SFG24026.1"/>
    <property type="molecule type" value="Genomic_DNA"/>
</dbReference>
<name>A0A1I2QE43_9BACL</name>
<evidence type="ECO:0000256" key="2">
    <source>
        <dbReference type="ARBA" id="ARBA00005989"/>
    </source>
</evidence>
<organism evidence="7 8">
    <name type="scientific">Sporolactobacillus nakayamae</name>
    <dbReference type="NCBI Taxonomy" id="269670"/>
    <lineage>
        <taxon>Bacteria</taxon>
        <taxon>Bacillati</taxon>
        <taxon>Bacillota</taxon>
        <taxon>Bacilli</taxon>
        <taxon>Bacillales</taxon>
        <taxon>Sporolactobacillaceae</taxon>
        <taxon>Sporolactobacillus</taxon>
    </lineage>
</organism>
<dbReference type="PANTHER" id="PTHR39192:SF1">
    <property type="entry name" value="IRON UPTAKE SYSTEM COMPONENT EFEO"/>
    <property type="match status" value="1"/>
</dbReference>
<evidence type="ECO:0000256" key="1">
    <source>
        <dbReference type="ARBA" id="ARBA00004196"/>
    </source>
</evidence>
<protein>
    <submittedName>
        <fullName evidence="7">Iron uptake system component EfeO</fullName>
    </submittedName>
</protein>
<evidence type="ECO:0000256" key="4">
    <source>
        <dbReference type="SAM" id="MobiDB-lite"/>
    </source>
</evidence>
<keyword evidence="8" id="KW-1185">Reference proteome</keyword>
<feature type="domain" description="Imelysin-like" evidence="6">
    <location>
        <begin position="150"/>
        <end position="376"/>
    </location>
</feature>
<dbReference type="NCBIfam" id="NF041757">
    <property type="entry name" value="EfeO"/>
    <property type="match status" value="1"/>
</dbReference>
<dbReference type="Proteomes" id="UP000198752">
    <property type="component" value="Unassembled WGS sequence"/>
</dbReference>
<dbReference type="OrthoDB" id="7348379at2"/>
<dbReference type="CDD" id="cd14656">
    <property type="entry name" value="Imelysin-like_EfeO"/>
    <property type="match status" value="1"/>
</dbReference>
<dbReference type="InterPro" id="IPR038352">
    <property type="entry name" value="Imelysin_sf"/>
</dbReference>
<evidence type="ECO:0000259" key="6">
    <source>
        <dbReference type="Pfam" id="PF09375"/>
    </source>
</evidence>
<comment type="similarity">
    <text evidence="2">Belongs to the EfeM/EfeO family.</text>
</comment>
<accession>A0A1I2QE43</accession>
<evidence type="ECO:0000256" key="5">
    <source>
        <dbReference type="SAM" id="SignalP"/>
    </source>
</evidence>
<feature type="signal peptide" evidence="5">
    <location>
        <begin position="1"/>
        <end position="25"/>
    </location>
</feature>
<dbReference type="RefSeq" id="WP_093670867.1">
    <property type="nucleotide sequence ID" value="NZ_FOOY01000006.1"/>
</dbReference>
<feature type="chain" id="PRO_5011612416" evidence="5">
    <location>
        <begin position="26"/>
        <end position="385"/>
    </location>
</feature>
<keyword evidence="3 5" id="KW-0732">Signal</keyword>
<dbReference type="PANTHER" id="PTHR39192">
    <property type="entry name" value="IRON UPTAKE SYSTEM COMPONENT EFEO"/>
    <property type="match status" value="1"/>
</dbReference>
<dbReference type="STRING" id="269670.SAMN02982927_01096"/>
<dbReference type="AlphaFoldDB" id="A0A1I2QE43"/>
<feature type="region of interest" description="Disordered" evidence="4">
    <location>
        <begin position="29"/>
        <end position="48"/>
    </location>
</feature>
<dbReference type="InterPro" id="IPR034981">
    <property type="entry name" value="Imelysin-like_EfeO/Algp7"/>
</dbReference>
<dbReference type="InterPro" id="IPR050894">
    <property type="entry name" value="EfeM/EfeO_iron_uptake"/>
</dbReference>
<dbReference type="Gene3D" id="1.20.1420.20">
    <property type="entry name" value="M75 peptidase, HXXE motif"/>
    <property type="match status" value="1"/>
</dbReference>
<comment type="subcellular location">
    <subcellularLocation>
        <location evidence="1">Cell envelope</location>
    </subcellularLocation>
</comment>
<proteinExistence type="inferred from homology"/>
<evidence type="ECO:0000256" key="3">
    <source>
        <dbReference type="ARBA" id="ARBA00022729"/>
    </source>
</evidence>
<dbReference type="GO" id="GO:0030313">
    <property type="term" value="C:cell envelope"/>
    <property type="evidence" value="ECO:0007669"/>
    <property type="project" value="UniProtKB-SubCell"/>
</dbReference>
<sequence length="385" mass="43259">MKHQKKIVFLLVMALLLLPVITACGSAQKSGSEKTAQSTSDPVKQGTTKMKQLNSKLQDALKKNDVAAIKKYGKQINTQWLSYENGVRDRFPLQYAKIERYQQPIYAQSNLADPDVAQMKENSDALTGQLSDLLTAKETKSKPSKQMNQAVDDYLSYADEQIDMLVKTTKPFVKAVKDGDVEKAKELYTLPRIYYERAEPIAESFGDLDPAIDARINDVDDVSKWTGFHEIERALWEKNSLKGQGKYADKLMADVLSLQKEAQSFKLTPKAMVAGAMELLEEAATSKITGEEERYSHTDLVDLQANVDGSKAVYQAAIPALNNGHKDLANAIDKQFQAFDKQMLKYKKSDTNYEDYTKLSKEQIREISNELSKLSKLMAQTAKIF</sequence>
<reference evidence="8" key="1">
    <citation type="submission" date="2016-10" db="EMBL/GenBank/DDBJ databases">
        <authorList>
            <person name="Varghese N."/>
            <person name="Submissions S."/>
        </authorList>
    </citation>
    <scope>NUCLEOTIDE SEQUENCE [LARGE SCALE GENOMIC DNA]</scope>
    <source>
        <strain evidence="8">ATCC 700379</strain>
    </source>
</reference>
<dbReference type="InterPro" id="IPR053377">
    <property type="entry name" value="Iron_uptake_EfeM/EfeO"/>
</dbReference>
<evidence type="ECO:0000313" key="7">
    <source>
        <dbReference type="EMBL" id="SFG24026.1"/>
    </source>
</evidence>
<evidence type="ECO:0000313" key="8">
    <source>
        <dbReference type="Proteomes" id="UP000198752"/>
    </source>
</evidence>